<accession>A0AAI9IF60</accession>
<dbReference type="RefSeq" id="WP_006463224.1">
    <property type="nucleotide sequence ID" value="NZ_AEEC02000011.1"/>
</dbReference>
<dbReference type="SMART" id="SM00304">
    <property type="entry name" value="HAMP"/>
    <property type="match status" value="1"/>
</dbReference>
<dbReference type="InterPro" id="IPR024478">
    <property type="entry name" value="HlyB_4HB_MCP"/>
</dbReference>
<dbReference type="SUPFAM" id="SSF58104">
    <property type="entry name" value="Methyl-accepting chemotaxis protein (MCP) signaling domain"/>
    <property type="match status" value="1"/>
</dbReference>
<dbReference type="SMART" id="SM00283">
    <property type="entry name" value="MA"/>
    <property type="match status" value="1"/>
</dbReference>
<dbReference type="GO" id="GO:0005886">
    <property type="term" value="C:plasma membrane"/>
    <property type="evidence" value="ECO:0007669"/>
    <property type="project" value="TreeGrafter"/>
</dbReference>
<dbReference type="PANTHER" id="PTHR43531:SF14">
    <property type="entry name" value="METHYL-ACCEPTING CHEMOTAXIS PROTEIN I-RELATED"/>
    <property type="match status" value="1"/>
</dbReference>
<dbReference type="GO" id="GO:0006935">
    <property type="term" value="P:chemotaxis"/>
    <property type="evidence" value="ECO:0007669"/>
    <property type="project" value="InterPro"/>
</dbReference>
<name>A0AAI9IF60_9BURK</name>
<dbReference type="FunFam" id="1.10.287.950:FF:000001">
    <property type="entry name" value="Methyl-accepting chemotaxis sensory transducer"/>
    <property type="match status" value="1"/>
</dbReference>
<feature type="region of interest" description="Disordered" evidence="5">
    <location>
        <begin position="538"/>
        <end position="582"/>
    </location>
</feature>
<feature type="domain" description="Methyl-accepting transducer" evidence="7">
    <location>
        <begin position="269"/>
        <end position="498"/>
    </location>
</feature>
<dbReference type="Gene3D" id="6.10.340.10">
    <property type="match status" value="1"/>
</dbReference>
<dbReference type="PROSITE" id="PS50111">
    <property type="entry name" value="CHEMOTAXIS_TRANSDUC_2"/>
    <property type="match status" value="1"/>
</dbReference>
<dbReference type="InterPro" id="IPR051310">
    <property type="entry name" value="MCP_chemotaxis"/>
</dbReference>
<keyword evidence="4" id="KW-0807">Transducer</keyword>
<feature type="transmembrane region" description="Helical" evidence="6">
    <location>
        <begin position="12"/>
        <end position="31"/>
    </location>
</feature>
<evidence type="ECO:0000313" key="10">
    <source>
        <dbReference type="Proteomes" id="UP000006772"/>
    </source>
</evidence>
<keyword evidence="2" id="KW-0488">Methylation</keyword>
<evidence type="ECO:0000256" key="2">
    <source>
        <dbReference type="ARBA" id="ARBA00022481"/>
    </source>
</evidence>
<sequence length="582" mass="61494">MKITDIRISVRLGACFAALIVVMCVIAGVGIKNLWTVSAATAEIVNDRYVKVAIGAQMSDKINTAARSLRNAILARNPEEARKYLDRVDTNTAEVGQHMAQMDKLINTPRGRELMDALKQSRDDYTRERKKVVELILQQKRDEATTQLFDQTIPVQDKYFAALKAMTVFQAGLMDKSVERANAASAMAVNIMLLLSVAAVILSVLCAVLITRSITRPLNQAVEVATAVAAGDLTVQIHATSRDETGALLASLKAMNDNLHRIVTEVRQGSDTINTASAEIATGNFDLSSRTEQQAGALEETASAMEELTSTVRQNADNARQANTLAESASAVAIQGGSVVGEVVQTMGEINDASRKIVDIISVIDGIAFQTNILALNAAVEAARAGEQGRGFAVVASEVRTLAQRSAAAAKEIKGLIDASVERVESGSRLVEQAGSTMSEVVASVKRVTDVVAEITAASGEQSDGIEQINQAIVQMDETTQQNAALVEQAAAAAQSLQEQSGRLCETVSIFRLSSGEVARSPAAGAVNVAPTRSVDISPRAPALPRKPQARSNPAVAKALPATPAPAKGAAVAAAEGDWEQF</sequence>
<comment type="subcellular location">
    <subcellularLocation>
        <location evidence="1">Membrane</location>
    </subcellularLocation>
</comment>
<dbReference type="Gene3D" id="1.10.287.950">
    <property type="entry name" value="Methyl-accepting chemotaxis protein"/>
    <property type="match status" value="1"/>
</dbReference>
<feature type="compositionally biased region" description="Low complexity" evidence="5">
    <location>
        <begin position="554"/>
        <end position="575"/>
    </location>
</feature>
<evidence type="ECO:0000256" key="3">
    <source>
        <dbReference type="ARBA" id="ARBA00029447"/>
    </source>
</evidence>
<dbReference type="Proteomes" id="UP000006772">
    <property type="component" value="Unassembled WGS sequence"/>
</dbReference>
<keyword evidence="6" id="KW-1133">Transmembrane helix</keyword>
<evidence type="ECO:0000256" key="1">
    <source>
        <dbReference type="ARBA" id="ARBA00004370"/>
    </source>
</evidence>
<dbReference type="GO" id="GO:0004888">
    <property type="term" value="F:transmembrane signaling receptor activity"/>
    <property type="evidence" value="ECO:0007669"/>
    <property type="project" value="InterPro"/>
</dbReference>
<dbReference type="AlphaFoldDB" id="A0AAI9IF60"/>
<dbReference type="CDD" id="cd19411">
    <property type="entry name" value="MCP2201-like_sensor"/>
    <property type="match status" value="1"/>
</dbReference>
<comment type="similarity">
    <text evidence="3">Belongs to the methyl-accepting chemotaxis (MCP) protein family.</text>
</comment>
<dbReference type="Pfam" id="PF12729">
    <property type="entry name" value="4HB_MCP_1"/>
    <property type="match status" value="1"/>
</dbReference>
<dbReference type="InterPro" id="IPR004090">
    <property type="entry name" value="Chemotax_Me-accpt_rcpt"/>
</dbReference>
<evidence type="ECO:0000256" key="5">
    <source>
        <dbReference type="SAM" id="MobiDB-lite"/>
    </source>
</evidence>
<dbReference type="PANTHER" id="PTHR43531">
    <property type="entry name" value="PROTEIN ICFG"/>
    <property type="match status" value="1"/>
</dbReference>
<feature type="transmembrane region" description="Helical" evidence="6">
    <location>
        <begin position="183"/>
        <end position="210"/>
    </location>
</feature>
<comment type="caution">
    <text evidence="9">The sequence shown here is derived from an EMBL/GenBank/DDBJ whole genome shotgun (WGS) entry which is preliminary data.</text>
</comment>
<dbReference type="CDD" id="cd11386">
    <property type="entry name" value="MCP_signal"/>
    <property type="match status" value="1"/>
</dbReference>
<protein>
    <submittedName>
        <fullName evidence="9">Methyl-accepting chemotaxis protein</fullName>
    </submittedName>
</protein>
<proteinExistence type="inferred from homology"/>
<keyword evidence="6" id="KW-0812">Transmembrane</keyword>
<dbReference type="GO" id="GO:0007165">
    <property type="term" value="P:signal transduction"/>
    <property type="evidence" value="ECO:0007669"/>
    <property type="project" value="UniProtKB-KW"/>
</dbReference>
<evidence type="ECO:0000256" key="4">
    <source>
        <dbReference type="PROSITE-ProRule" id="PRU00284"/>
    </source>
</evidence>
<evidence type="ECO:0000259" key="8">
    <source>
        <dbReference type="PROSITE" id="PS50885"/>
    </source>
</evidence>
<dbReference type="InterPro" id="IPR004089">
    <property type="entry name" value="MCPsignal_dom"/>
</dbReference>
<organism evidence="9 10">
    <name type="scientific">Herbaspirillum frisingense GSF30</name>
    <dbReference type="NCBI Taxonomy" id="864073"/>
    <lineage>
        <taxon>Bacteria</taxon>
        <taxon>Pseudomonadati</taxon>
        <taxon>Pseudomonadota</taxon>
        <taxon>Betaproteobacteria</taxon>
        <taxon>Burkholderiales</taxon>
        <taxon>Oxalobacteraceae</taxon>
        <taxon>Herbaspirillum</taxon>
    </lineage>
</organism>
<dbReference type="CDD" id="cd06225">
    <property type="entry name" value="HAMP"/>
    <property type="match status" value="1"/>
</dbReference>
<dbReference type="EMBL" id="AEEC02000011">
    <property type="protein sequence ID" value="EOA04966.1"/>
    <property type="molecule type" value="Genomic_DNA"/>
</dbReference>
<feature type="domain" description="HAMP" evidence="8">
    <location>
        <begin position="212"/>
        <end position="264"/>
    </location>
</feature>
<dbReference type="InterPro" id="IPR047347">
    <property type="entry name" value="YvaQ-like_sensor"/>
</dbReference>
<dbReference type="PROSITE" id="PS50885">
    <property type="entry name" value="HAMP"/>
    <property type="match status" value="1"/>
</dbReference>
<evidence type="ECO:0000256" key="6">
    <source>
        <dbReference type="SAM" id="Phobius"/>
    </source>
</evidence>
<evidence type="ECO:0000313" key="9">
    <source>
        <dbReference type="EMBL" id="EOA04966.1"/>
    </source>
</evidence>
<dbReference type="PRINTS" id="PR00260">
    <property type="entry name" value="CHEMTRNSDUCR"/>
</dbReference>
<reference evidence="9 10" key="1">
    <citation type="journal article" date="2013" name="Front. Microbiol.">
        <title>The genome of the endophytic bacterium H. frisingense GSF30(T) identifies diverse strategies in the Herbaspirillum genus to interact with plants.</title>
        <authorList>
            <person name="Straub D."/>
            <person name="Rothballer M."/>
            <person name="Hartmann A."/>
            <person name="Ludewig U."/>
        </authorList>
    </citation>
    <scope>NUCLEOTIDE SEQUENCE [LARGE SCALE GENOMIC DNA]</scope>
    <source>
        <strain evidence="9 10">GSF30</strain>
    </source>
</reference>
<evidence type="ECO:0000259" key="7">
    <source>
        <dbReference type="PROSITE" id="PS50111"/>
    </source>
</evidence>
<keyword evidence="6" id="KW-0472">Membrane</keyword>
<dbReference type="Pfam" id="PF00672">
    <property type="entry name" value="HAMP"/>
    <property type="match status" value="1"/>
</dbReference>
<dbReference type="Pfam" id="PF00015">
    <property type="entry name" value="MCPsignal"/>
    <property type="match status" value="1"/>
</dbReference>
<gene>
    <name evidence="9" type="ORF">HFRIS_010149</name>
</gene>
<dbReference type="InterPro" id="IPR003660">
    <property type="entry name" value="HAMP_dom"/>
</dbReference>